<feature type="compositionally biased region" description="Low complexity" evidence="1">
    <location>
        <begin position="44"/>
        <end position="60"/>
    </location>
</feature>
<protein>
    <submittedName>
        <fullName evidence="3">Uncharacterized protein</fullName>
    </submittedName>
</protein>
<dbReference type="AlphaFoldDB" id="A0A4Y6PQ61"/>
<dbReference type="EMBL" id="CP041186">
    <property type="protein sequence ID" value="QDG49895.1"/>
    <property type="molecule type" value="Genomic_DNA"/>
</dbReference>
<organism evidence="3 4">
    <name type="scientific">Persicimonas caeni</name>
    <dbReference type="NCBI Taxonomy" id="2292766"/>
    <lineage>
        <taxon>Bacteria</taxon>
        <taxon>Deltaproteobacteria</taxon>
        <taxon>Bradymonadales</taxon>
        <taxon>Bradymonadaceae</taxon>
        <taxon>Persicimonas</taxon>
    </lineage>
</organism>
<dbReference type="OrthoDB" id="5383407at2"/>
<accession>A0A4Y6PQ61</accession>
<gene>
    <name evidence="3" type="ORF">FIV42_03800</name>
</gene>
<evidence type="ECO:0000313" key="3">
    <source>
        <dbReference type="EMBL" id="QDG49895.1"/>
    </source>
</evidence>
<dbReference type="PROSITE" id="PS51257">
    <property type="entry name" value="PROKAR_LIPOPROTEIN"/>
    <property type="match status" value="1"/>
</dbReference>
<accession>A0A5B8Y523</accession>
<feature type="compositionally biased region" description="Polar residues" evidence="1">
    <location>
        <begin position="27"/>
        <end position="43"/>
    </location>
</feature>
<evidence type="ECO:0000256" key="2">
    <source>
        <dbReference type="SAM" id="SignalP"/>
    </source>
</evidence>
<feature type="chain" id="PRO_5030106231" evidence="2">
    <location>
        <begin position="19"/>
        <end position="333"/>
    </location>
</feature>
<sequence>MKTLTRILVVLFVSSTLAACSDDDDGANNQVPADTGQADTSQVDTGPADTGPTDTSQADTSDADETPDASDTSDTAVPEDTGEDATDAVDTSEDVGEDAEVDAAPPECTEDTDCDDGNACTVNTCDDGTCVYTNDDSLSCDDGDACTGGDMCSAGACVPATELCCDDTTDNDGDGAADCRDSDCVGGSDCPTYTLGWCGLQWPSTMTLAPGATDIAYSQLYIAGQTDAPGQTSAFTAPTLIAELGVGPDGSDPTTATSWTWNEVQPNPGFDYANNNNDEYQGDVTAPSTAGSYDYAFRFSGDGGQTWTYCDFVDTGGSSDGYQPANAGDLTVQ</sequence>
<name>A0A4Y6PQ61_PERCE</name>
<proteinExistence type="predicted"/>
<feature type="signal peptide" evidence="2">
    <location>
        <begin position="1"/>
        <end position="18"/>
    </location>
</feature>
<evidence type="ECO:0000313" key="4">
    <source>
        <dbReference type="Proteomes" id="UP000315995"/>
    </source>
</evidence>
<reference evidence="3 4" key="1">
    <citation type="submission" date="2019-06" db="EMBL/GenBank/DDBJ databases">
        <title>Persicimonas caeni gen. nov., sp. nov., a predatory bacterium isolated from solar saltern.</title>
        <authorList>
            <person name="Wang S."/>
        </authorList>
    </citation>
    <scope>NUCLEOTIDE SEQUENCE [LARGE SCALE GENOMIC DNA]</scope>
    <source>
        <strain evidence="3 4">YN101</strain>
    </source>
</reference>
<keyword evidence="4" id="KW-1185">Reference proteome</keyword>
<evidence type="ECO:0000256" key="1">
    <source>
        <dbReference type="SAM" id="MobiDB-lite"/>
    </source>
</evidence>
<keyword evidence="2" id="KW-0732">Signal</keyword>
<dbReference type="RefSeq" id="WP_141196392.1">
    <property type="nucleotide sequence ID" value="NZ_CP041186.1"/>
</dbReference>
<feature type="region of interest" description="Disordered" evidence="1">
    <location>
        <begin position="19"/>
        <end position="112"/>
    </location>
</feature>
<feature type="compositionally biased region" description="Acidic residues" evidence="1">
    <location>
        <begin position="80"/>
        <end position="101"/>
    </location>
</feature>
<dbReference type="Proteomes" id="UP000315995">
    <property type="component" value="Chromosome"/>
</dbReference>